<gene>
    <name evidence="9" type="ORF">BCR34DRAFT_667896</name>
</gene>
<proteinExistence type="inferred from homology"/>
<dbReference type="InterPro" id="IPR049326">
    <property type="entry name" value="Rhodopsin_dom_fungi"/>
</dbReference>
<evidence type="ECO:0000256" key="7">
    <source>
        <dbReference type="SAM" id="Phobius"/>
    </source>
</evidence>
<protein>
    <recommendedName>
        <fullName evidence="8">Rhodopsin domain-containing protein</fullName>
    </recommendedName>
</protein>
<reference evidence="9 10" key="1">
    <citation type="submission" date="2016-07" db="EMBL/GenBank/DDBJ databases">
        <title>Pervasive Adenine N6-methylation of Active Genes in Fungi.</title>
        <authorList>
            <consortium name="DOE Joint Genome Institute"/>
            <person name="Mondo S.J."/>
            <person name="Dannebaum R.O."/>
            <person name="Kuo R.C."/>
            <person name="Labutti K."/>
            <person name="Haridas S."/>
            <person name="Kuo A."/>
            <person name="Salamov A."/>
            <person name="Ahrendt S.R."/>
            <person name="Lipzen A."/>
            <person name="Sullivan W."/>
            <person name="Andreopoulos W.B."/>
            <person name="Clum A."/>
            <person name="Lindquist E."/>
            <person name="Daum C."/>
            <person name="Ramamoorthy G.K."/>
            <person name="Gryganskyi A."/>
            <person name="Culley D."/>
            <person name="Magnuson J.K."/>
            <person name="James T.Y."/>
            <person name="O'Malley M.A."/>
            <person name="Stajich J.E."/>
            <person name="Spatafora J.W."/>
            <person name="Visel A."/>
            <person name="Grigoriev I.V."/>
        </authorList>
    </citation>
    <scope>NUCLEOTIDE SEQUENCE [LARGE SCALE GENOMIC DNA]</scope>
    <source>
        <strain evidence="9 10">CBS 115471</strain>
    </source>
</reference>
<evidence type="ECO:0000256" key="2">
    <source>
        <dbReference type="ARBA" id="ARBA00022692"/>
    </source>
</evidence>
<feature type="transmembrane region" description="Helical" evidence="7">
    <location>
        <begin position="123"/>
        <end position="145"/>
    </location>
</feature>
<evidence type="ECO:0000313" key="10">
    <source>
        <dbReference type="Proteomes" id="UP000193144"/>
    </source>
</evidence>
<organism evidence="9 10">
    <name type="scientific">Clohesyomyces aquaticus</name>
    <dbReference type="NCBI Taxonomy" id="1231657"/>
    <lineage>
        <taxon>Eukaryota</taxon>
        <taxon>Fungi</taxon>
        <taxon>Dikarya</taxon>
        <taxon>Ascomycota</taxon>
        <taxon>Pezizomycotina</taxon>
        <taxon>Dothideomycetes</taxon>
        <taxon>Pleosporomycetidae</taxon>
        <taxon>Pleosporales</taxon>
        <taxon>Lindgomycetaceae</taxon>
        <taxon>Clohesyomyces</taxon>
    </lineage>
</organism>
<dbReference type="Proteomes" id="UP000193144">
    <property type="component" value="Unassembled WGS sequence"/>
</dbReference>
<sequence>MAGSGLQPALIAIIYLCPAVSGATVGIRVWRKRKNRSLGGDDALICLAWLLSMVNTVIIHFYVLKTYTGYHDEDIPRESIDWKSAAKWKHALATTYNPVICLVKASFLWSLQKLRSRNIWIRRCLWAIQVINAGYLISVVVANLIPCLPLARQFDKTVPGTCYDAHAFVVGTISVVLITDAMVLVMPSWILYDLQMPLRRKLVTISFLSLGFLVMIIGGLRLQWLSEKFRGKGKSYSIKQSYSALETNIAIIGACGPTIKYLFSLIIPGLRPHSGRKRASNYGPGSRDSSHITRTNEGTARQEDIEMNSDWHLNAHSDEHPMTAESNEGIMKTINWTVSSAESITNRPTTKDAQSDSRVAIQPTQVL</sequence>
<evidence type="ECO:0000256" key="1">
    <source>
        <dbReference type="ARBA" id="ARBA00004141"/>
    </source>
</evidence>
<comment type="similarity">
    <text evidence="5">Belongs to the SAT4 family.</text>
</comment>
<evidence type="ECO:0000313" key="9">
    <source>
        <dbReference type="EMBL" id="ORY01669.1"/>
    </source>
</evidence>
<feature type="transmembrane region" description="Helical" evidence="7">
    <location>
        <begin position="202"/>
        <end position="224"/>
    </location>
</feature>
<dbReference type="AlphaFoldDB" id="A0A1Y1YUL1"/>
<dbReference type="EMBL" id="MCFA01000167">
    <property type="protein sequence ID" value="ORY01669.1"/>
    <property type="molecule type" value="Genomic_DNA"/>
</dbReference>
<keyword evidence="4 7" id="KW-0472">Membrane</keyword>
<comment type="caution">
    <text evidence="9">The sequence shown here is derived from an EMBL/GenBank/DDBJ whole genome shotgun (WGS) entry which is preliminary data.</text>
</comment>
<evidence type="ECO:0000256" key="5">
    <source>
        <dbReference type="ARBA" id="ARBA00038359"/>
    </source>
</evidence>
<feature type="region of interest" description="Disordered" evidence="6">
    <location>
        <begin position="274"/>
        <end position="305"/>
    </location>
</feature>
<dbReference type="Pfam" id="PF20684">
    <property type="entry name" value="Fung_rhodopsin"/>
    <property type="match status" value="1"/>
</dbReference>
<feature type="transmembrane region" description="Helical" evidence="7">
    <location>
        <begin position="6"/>
        <end position="30"/>
    </location>
</feature>
<feature type="region of interest" description="Disordered" evidence="6">
    <location>
        <begin position="342"/>
        <end position="367"/>
    </location>
</feature>
<dbReference type="InterPro" id="IPR052337">
    <property type="entry name" value="SAT4-like"/>
</dbReference>
<feature type="transmembrane region" description="Helical" evidence="7">
    <location>
        <begin position="91"/>
        <end position="111"/>
    </location>
</feature>
<comment type="subcellular location">
    <subcellularLocation>
        <location evidence="1">Membrane</location>
        <topology evidence="1">Multi-pass membrane protein</topology>
    </subcellularLocation>
</comment>
<keyword evidence="2 7" id="KW-0812">Transmembrane</keyword>
<evidence type="ECO:0000256" key="4">
    <source>
        <dbReference type="ARBA" id="ARBA00023136"/>
    </source>
</evidence>
<feature type="transmembrane region" description="Helical" evidence="7">
    <location>
        <begin position="42"/>
        <end position="63"/>
    </location>
</feature>
<keyword evidence="3 7" id="KW-1133">Transmembrane helix</keyword>
<evidence type="ECO:0000256" key="6">
    <source>
        <dbReference type="SAM" id="MobiDB-lite"/>
    </source>
</evidence>
<evidence type="ECO:0000256" key="3">
    <source>
        <dbReference type="ARBA" id="ARBA00022989"/>
    </source>
</evidence>
<dbReference type="OrthoDB" id="5283415at2759"/>
<dbReference type="PANTHER" id="PTHR33048">
    <property type="entry name" value="PTH11-LIKE INTEGRAL MEMBRANE PROTEIN (AFU_ORTHOLOGUE AFUA_5G11245)"/>
    <property type="match status" value="1"/>
</dbReference>
<keyword evidence="10" id="KW-1185">Reference proteome</keyword>
<dbReference type="PANTHER" id="PTHR33048:SF160">
    <property type="entry name" value="SAT4 FAMILY MEMBRANE PROTEIN"/>
    <property type="match status" value="1"/>
</dbReference>
<feature type="transmembrane region" description="Helical" evidence="7">
    <location>
        <begin position="249"/>
        <end position="270"/>
    </location>
</feature>
<dbReference type="GO" id="GO:0016020">
    <property type="term" value="C:membrane"/>
    <property type="evidence" value="ECO:0007669"/>
    <property type="project" value="UniProtKB-SubCell"/>
</dbReference>
<name>A0A1Y1YUL1_9PLEO</name>
<dbReference type="STRING" id="1231657.A0A1Y1YUL1"/>
<feature type="domain" description="Rhodopsin" evidence="8">
    <location>
        <begin position="28"/>
        <end position="264"/>
    </location>
</feature>
<evidence type="ECO:0000259" key="8">
    <source>
        <dbReference type="Pfam" id="PF20684"/>
    </source>
</evidence>
<feature type="transmembrane region" description="Helical" evidence="7">
    <location>
        <begin position="165"/>
        <end position="190"/>
    </location>
</feature>
<accession>A0A1Y1YUL1</accession>